<comment type="caution">
    <text evidence="1">The sequence shown here is derived from an EMBL/GenBank/DDBJ whole genome shotgun (WGS) entry which is preliminary data.</text>
</comment>
<dbReference type="Proteomes" id="UP000806285">
    <property type="component" value="Unassembled WGS sequence"/>
</dbReference>
<keyword evidence="2" id="KW-1185">Reference proteome</keyword>
<protein>
    <recommendedName>
        <fullName evidence="3">DUF4124 domain-containing protein</fullName>
    </recommendedName>
</protein>
<evidence type="ECO:0008006" key="3">
    <source>
        <dbReference type="Google" id="ProtNLM"/>
    </source>
</evidence>
<evidence type="ECO:0000313" key="1">
    <source>
        <dbReference type="EMBL" id="MBE7367542.1"/>
    </source>
</evidence>
<organism evidence="1 2">
    <name type="scientific">Ramlibacter pallidus</name>
    <dbReference type="NCBI Taxonomy" id="2780087"/>
    <lineage>
        <taxon>Bacteria</taxon>
        <taxon>Pseudomonadati</taxon>
        <taxon>Pseudomonadota</taxon>
        <taxon>Betaproteobacteria</taxon>
        <taxon>Burkholderiales</taxon>
        <taxon>Comamonadaceae</taxon>
        <taxon>Ramlibacter</taxon>
    </lineage>
</organism>
<dbReference type="EMBL" id="JADDIV010000002">
    <property type="protein sequence ID" value="MBE7367542.1"/>
    <property type="molecule type" value="Genomic_DNA"/>
</dbReference>
<accession>A0ABR9S1Z4</accession>
<name>A0ABR9S1Z4_9BURK</name>
<reference evidence="1 2" key="1">
    <citation type="submission" date="2020-10" db="EMBL/GenBank/DDBJ databases">
        <title>Ramlibacter sp. HM2 16S ribosomal RNA gene Genome sequencing and assembly.</title>
        <authorList>
            <person name="Kang M."/>
        </authorList>
    </citation>
    <scope>NUCLEOTIDE SEQUENCE [LARGE SCALE GENOMIC DNA]</scope>
    <source>
        <strain evidence="1 2">HM2</strain>
    </source>
</reference>
<evidence type="ECO:0000313" key="2">
    <source>
        <dbReference type="Proteomes" id="UP000806285"/>
    </source>
</evidence>
<sequence length="169" mass="17760">MQLALPPPAFAPVPPPASRDLTRIVRPWALLAGLLAAYSVYTAFDGLPGLLQHAARVAPGIALRSVTGTVSAAPLPASRLQWVTRCEEDGATRYTDGDCAGGATSTPLIVTPDPAPSAPTAAVAQLCAEVGREVLRIALKAGSAPSEAERLWLLDRHHDARREQQRLGC</sequence>
<dbReference type="RefSeq" id="WP_193676136.1">
    <property type="nucleotide sequence ID" value="NZ_JADDIV010000002.1"/>
</dbReference>
<proteinExistence type="predicted"/>
<gene>
    <name evidence="1" type="ORF">IM787_08195</name>
</gene>